<feature type="chain" id="PRO_5037871687" evidence="2">
    <location>
        <begin position="23"/>
        <end position="184"/>
    </location>
</feature>
<reference evidence="3" key="1">
    <citation type="journal article" date="2014" name="Int. J. Syst. Evol. Microbiol.">
        <title>Complete genome sequence of Corynebacterium casei LMG S-19264T (=DSM 44701T), isolated from a smear-ripened cheese.</title>
        <authorList>
            <consortium name="US DOE Joint Genome Institute (JGI-PGF)"/>
            <person name="Walter F."/>
            <person name="Albersmeier A."/>
            <person name="Kalinowski J."/>
            <person name="Ruckert C."/>
        </authorList>
    </citation>
    <scope>NUCLEOTIDE SEQUENCE</scope>
    <source>
        <strain evidence="3">KCTC 42731</strain>
    </source>
</reference>
<dbReference type="Proteomes" id="UP000623842">
    <property type="component" value="Unassembled WGS sequence"/>
</dbReference>
<dbReference type="EMBL" id="BNCK01000003">
    <property type="protein sequence ID" value="GHF89783.1"/>
    <property type="molecule type" value="Genomic_DNA"/>
</dbReference>
<feature type="signal peptide" evidence="2">
    <location>
        <begin position="1"/>
        <end position="22"/>
    </location>
</feature>
<evidence type="ECO:0000256" key="2">
    <source>
        <dbReference type="SAM" id="SignalP"/>
    </source>
</evidence>
<feature type="region of interest" description="Disordered" evidence="1">
    <location>
        <begin position="62"/>
        <end position="88"/>
    </location>
</feature>
<comment type="caution">
    <text evidence="3">The sequence shown here is derived from an EMBL/GenBank/DDBJ whole genome shotgun (WGS) entry which is preliminary data.</text>
</comment>
<keyword evidence="2" id="KW-0732">Signal</keyword>
<accession>A0A919BGJ8</accession>
<feature type="compositionally biased region" description="Basic and acidic residues" evidence="1">
    <location>
        <begin position="62"/>
        <end position="82"/>
    </location>
</feature>
<dbReference type="AlphaFoldDB" id="A0A919BGJ8"/>
<evidence type="ECO:0000256" key="1">
    <source>
        <dbReference type="SAM" id="MobiDB-lite"/>
    </source>
</evidence>
<organism evidence="3 4">
    <name type="scientific">Thalassotalea marina</name>
    <dbReference type="NCBI Taxonomy" id="1673741"/>
    <lineage>
        <taxon>Bacteria</taxon>
        <taxon>Pseudomonadati</taxon>
        <taxon>Pseudomonadota</taxon>
        <taxon>Gammaproteobacteria</taxon>
        <taxon>Alteromonadales</taxon>
        <taxon>Colwelliaceae</taxon>
        <taxon>Thalassotalea</taxon>
    </lineage>
</organism>
<keyword evidence="4" id="KW-1185">Reference proteome</keyword>
<reference evidence="3" key="2">
    <citation type="submission" date="2020-09" db="EMBL/GenBank/DDBJ databases">
        <authorList>
            <person name="Sun Q."/>
            <person name="Kim S."/>
        </authorList>
    </citation>
    <scope>NUCLEOTIDE SEQUENCE</scope>
    <source>
        <strain evidence="3">KCTC 42731</strain>
    </source>
</reference>
<dbReference type="RefSeq" id="WP_189769247.1">
    <property type="nucleotide sequence ID" value="NZ_BNCK01000003.1"/>
</dbReference>
<protein>
    <submittedName>
        <fullName evidence="3">Uncharacterized protein</fullName>
    </submittedName>
</protein>
<evidence type="ECO:0000313" key="4">
    <source>
        <dbReference type="Proteomes" id="UP000623842"/>
    </source>
</evidence>
<name>A0A919BGJ8_9GAMM</name>
<gene>
    <name evidence="3" type="ORF">GCM10017161_17150</name>
</gene>
<proteinExistence type="predicted"/>
<evidence type="ECO:0000313" key="3">
    <source>
        <dbReference type="EMBL" id="GHF89783.1"/>
    </source>
</evidence>
<sequence>MSKKLTSVAFIVLLLITGKTWADDLVAIKACAQIEDSLKRLVCYDESVNTLIAKQAQISQKKTDIKPEKTKPSVKKQPDITSEKTPMPVDKKEQFGIEHVQNKQKQAVEEIEDQDVIYIVKSLDKNIKKRWVITFENGQVWQQNDSEYLKLSAGDTVILSKGLFGAIHLKKDGSNRRIKVRRQK</sequence>